<evidence type="ECO:0000313" key="3">
    <source>
        <dbReference type="Proteomes" id="UP000317043"/>
    </source>
</evidence>
<proteinExistence type="predicted"/>
<dbReference type="InParanoid" id="A0A543ASD2"/>
<dbReference type="RefSeq" id="WP_142035251.1">
    <property type="nucleotide sequence ID" value="NZ_JBHTGS010000001.1"/>
</dbReference>
<comment type="caution">
    <text evidence="2">The sequence shown here is derived from an EMBL/GenBank/DDBJ whole genome shotgun (WGS) entry which is preliminary data.</text>
</comment>
<protein>
    <recommendedName>
        <fullName evidence="4">ABC-type branched-subunit amino acid transport system substrate-binding protein</fullName>
    </recommendedName>
</protein>
<reference evidence="2 3" key="1">
    <citation type="submission" date="2019-06" db="EMBL/GenBank/DDBJ databases">
        <title>Sequencing the genomes of 1000 actinobacteria strains.</title>
        <authorList>
            <person name="Klenk H.-P."/>
        </authorList>
    </citation>
    <scope>NUCLEOTIDE SEQUENCE [LARGE SCALE GENOMIC DNA]</scope>
    <source>
        <strain evidence="2 3">DSM 45928</strain>
    </source>
</reference>
<gene>
    <name evidence="2" type="ORF">FB566_0918</name>
</gene>
<feature type="transmembrane region" description="Helical" evidence="1">
    <location>
        <begin position="38"/>
        <end position="62"/>
    </location>
</feature>
<evidence type="ECO:0000313" key="2">
    <source>
        <dbReference type="EMBL" id="TQL75415.1"/>
    </source>
</evidence>
<keyword evidence="1" id="KW-0812">Transmembrane</keyword>
<dbReference type="Proteomes" id="UP000317043">
    <property type="component" value="Unassembled WGS sequence"/>
</dbReference>
<dbReference type="CDD" id="cd06268">
    <property type="entry name" value="PBP1_ABC_transporter_LIVBP-like"/>
    <property type="match status" value="1"/>
</dbReference>
<keyword evidence="3" id="KW-1185">Reference proteome</keyword>
<evidence type="ECO:0008006" key="4">
    <source>
        <dbReference type="Google" id="ProtNLM"/>
    </source>
</evidence>
<name>A0A543ASD2_9ACTN</name>
<dbReference type="OrthoDB" id="3440574at2"/>
<keyword evidence="1" id="KW-0472">Membrane</keyword>
<dbReference type="Gene3D" id="3.40.50.2300">
    <property type="match status" value="2"/>
</dbReference>
<dbReference type="InterPro" id="IPR028082">
    <property type="entry name" value="Peripla_BP_I"/>
</dbReference>
<evidence type="ECO:0000256" key="1">
    <source>
        <dbReference type="SAM" id="Phobius"/>
    </source>
</evidence>
<dbReference type="EMBL" id="VFOW01000001">
    <property type="protein sequence ID" value="TQL75415.1"/>
    <property type="molecule type" value="Genomic_DNA"/>
</dbReference>
<keyword evidence="1" id="KW-1133">Transmembrane helix</keyword>
<dbReference type="AlphaFoldDB" id="A0A543ASD2"/>
<sequence length="553" mass="60510">MDHDRSAISELEFPLTRGELVRRIGSPLQQRRLRRAKAATIFSTVLLLVGAVLGGVFGWPYLICGSGLQQIEGECVGVNDGSYSFDADLDWITERIYHMNAKVAELAETRDDVEAFRVVMMSSFSLSGEADLSDEQITRAVEGAYVALMRQNGFADTGTGVEVVAQESRIFQLYLANEGSVQQGSQTVVTDLAAMVDDEIPLSVVIGQSSTTTVTEQVARTLSEHRIPMIASSSTSTTINNVTSPGLIRSAPNNEDFAAALRDHLDRQSELTDEPINGLLLADENESDVFSRNLADQFRRYLDPYLVQNSLTFHGSAGAGNSTVYFDHITNEICADPTTNAVFFAGRYSDLDTFLRSLELRGCRGAGSTPITVYSVELGLLPKIVDGYSGTRCVSADESDDRERYRLVQASAFDPSWLEQGEWSPAGFHDYRAAVTGTVKAAAESTSEPEDFYSGYSLIYYDAATVAARATLLGFEASDEDTLAASVRNHLFRVNHELTGSGQLDFLEELAGRVTGRYIPILSSDCTVEQLDIDPFRTPGVPYEELYPDLPDD</sequence>
<organism evidence="2 3">
    <name type="scientific">Stackebrandtia endophytica</name>
    <dbReference type="NCBI Taxonomy" id="1496996"/>
    <lineage>
        <taxon>Bacteria</taxon>
        <taxon>Bacillati</taxon>
        <taxon>Actinomycetota</taxon>
        <taxon>Actinomycetes</taxon>
        <taxon>Glycomycetales</taxon>
        <taxon>Glycomycetaceae</taxon>
        <taxon>Stackebrandtia</taxon>
    </lineage>
</organism>
<accession>A0A543ASD2</accession>
<dbReference type="SUPFAM" id="SSF53822">
    <property type="entry name" value="Periplasmic binding protein-like I"/>
    <property type="match status" value="1"/>
</dbReference>